<dbReference type="GO" id="GO:0005829">
    <property type="term" value="C:cytosol"/>
    <property type="evidence" value="ECO:0007669"/>
    <property type="project" value="TreeGrafter"/>
</dbReference>
<evidence type="ECO:0000256" key="1">
    <source>
        <dbReference type="ARBA" id="ARBA00010409"/>
    </source>
</evidence>
<organism evidence="6 7">
    <name type="scientific">Pseudallescheria apiosperma</name>
    <name type="common">Scedosporium apiospermum</name>
    <dbReference type="NCBI Taxonomy" id="563466"/>
    <lineage>
        <taxon>Eukaryota</taxon>
        <taxon>Fungi</taxon>
        <taxon>Dikarya</taxon>
        <taxon>Ascomycota</taxon>
        <taxon>Pezizomycotina</taxon>
        <taxon>Sordariomycetes</taxon>
        <taxon>Hypocreomycetidae</taxon>
        <taxon>Microascales</taxon>
        <taxon>Microascaceae</taxon>
        <taxon>Scedosporium</taxon>
    </lineage>
</organism>
<gene>
    <name evidence="6" type="ORF">SAPIO_CDS5381</name>
</gene>
<dbReference type="Pfam" id="PF26523">
    <property type="entry name" value="Trm732_C"/>
    <property type="match status" value="1"/>
</dbReference>
<dbReference type="Proteomes" id="UP000028545">
    <property type="component" value="Unassembled WGS sequence"/>
</dbReference>
<feature type="domain" description="tRNA (32-2'-O)-methyltransferase regulator THADA-like C-terminal TPR repeats region" evidence="5">
    <location>
        <begin position="917"/>
        <end position="1072"/>
    </location>
</feature>
<dbReference type="VEuPathDB" id="FungiDB:SAPIO_CDS5381"/>
<dbReference type="GO" id="GO:0030488">
    <property type="term" value="P:tRNA methylation"/>
    <property type="evidence" value="ECO:0007669"/>
    <property type="project" value="TreeGrafter"/>
</dbReference>
<evidence type="ECO:0000259" key="5">
    <source>
        <dbReference type="Pfam" id="PF25151"/>
    </source>
</evidence>
<feature type="domain" description="tRNA (32-2'-O)-methyltransferase regulator THADA-like TPR repeats region" evidence="4">
    <location>
        <begin position="243"/>
        <end position="546"/>
    </location>
</feature>
<keyword evidence="2" id="KW-0819">tRNA processing</keyword>
<name>A0A084G6H2_PSEDA</name>
<dbReference type="PANTHER" id="PTHR14387">
    <property type="entry name" value="THADA/DEATH RECEPTOR INTERACTING PROTEIN"/>
    <property type="match status" value="1"/>
</dbReference>
<dbReference type="OMA" id="LIMDPFD"/>
<dbReference type="InterPro" id="IPR019442">
    <property type="entry name" value="THADA/TRM732_DUF2428"/>
</dbReference>
<dbReference type="PANTHER" id="PTHR14387:SF0">
    <property type="entry name" value="DUF2428 DOMAIN-CONTAINING PROTEIN"/>
    <property type="match status" value="1"/>
</dbReference>
<comment type="similarity">
    <text evidence="1">Belongs to the THADA family.</text>
</comment>
<feature type="domain" description="DUF2428" evidence="3">
    <location>
        <begin position="679"/>
        <end position="915"/>
    </location>
</feature>
<sequence length="1585" mass="175985">MADAGQDIKIDAPDVTGSRGPNDLVVWLEGQPDNSKTEAADAIFNQLISRETLSKLSSSKVRVKLCGFIEQCLKSKTPGVRDWALSKDLYLKLFDLYLEWNESDAERSLRLVLDLLVDLMIQGKARADLGPVKLTVLDTLVSVMAKQSTKPLAKSAIMVLDRFLTKSVVSLKEVGTTYKTWKESELKVTDIELWKNYLAEMFNWMEIQFVCPVAGKFVATVYRMLSIESKQGFLQASQVPFTVEIWHEWLLEFLTAEPSLLDGIKNYIFVPLFKSEKQESIELLQRMNRLDKAITTPDLYLDIPAMLQLASLEVGKRVGLVEEPVYGGQVQNKDHSGPVVLQEDLLEHVLVHPSFSIRTHALSLIISSSSTTRPYSPTALVLLQKHLGMYFADSEARFRNELLGKLRDMYKRVRGGIFVLQRSLVRARAATHQKHTGVSTESRKPALYHTNVISHPEPELATALKLHEDFLHWYLRFLRAELVPTASYQRHVTSLKTVAKIIQLEAAPAKTWETKDDKELFFDLFDATWSRALLDLLMDPFDDVRDTAASVLRLLFNDGHYSALLSPGTSPSDALSRFLTRANELANQTGRADHANGVARAYELLHRFSADQQAKSTLLSDLIAALDKRIASAEHNLGLAVLDAPTHGLFAALSYIVISINEQKYEPKTLAELDRIYFSMLECCRRIWNVVRDVLCDDSPEGHLPDDLDEMEGLDTKNLLSYSFRAVDESSKVMKAIIQGAKNYGGMDHQCPSMKVFSAFGNLSLEQLSTLRHRGALTTVSQTFAICCQMSRFYQEEQTSLPLLEQWYKATLNCISTQRSTTRRSAGIPSMMIGILSANYRISFDGAMEELMKIGATPAAVSEADGSNLPQVHALNSLTGIFKTSYLSHFERKLERYLPLCLQLAADCLRSQIWAIRNCGLLLLRGLMDNLFGTSESKTMMEAGWDGKANRLHYGRYPSLAPVLLSLLKSGRDMVYEISTTAAAEAVFPALDIVRRAGPPASLRDELQQYIVDYLGSPAWHVREIAARTLCSCLLHDRWLESLRSILVPRDSDENSARAKNRTHGALLTAKFLVERLAEVMPAQLTVDYDGLAALLVEIQDNSPRDLRRLPDLQATYLEVCNQASKYGLRLVRNGKKEVAESLHKTITLSLVKSGDMAEGENHGALFRIQRAVQSVYSLIDPANVDPFLRNAREMVDRDVSSLAATLETLPKVWPVEHLSGSTISQLFALYLDICMAARVQDVLAIALQNFTDLMADTGDMPEVQPSKDSLLGLWSRLQRVSMNPSLSDEIIRTSGVILGRLLSLRDESGWDQGGALRNFGLLVAESSTDDKPFDTRYAAAEALKFALANSSGTNPSPDPNNASCLPYYQALYNLLNDDDSEIRDLGASALTSTTTAPIIPMQAAANLLSTWSHGSDLSPELSAAAACRMVGHDFPVDAPLSALGALGSGSEQLQEALKFDASLFLVEEQNLFVDEVRETKRWKEVFVSTLKDEKKREDPALDALAAWTRPGLKMLLDMAEEKGDGALGWTSRPAVFAVCARIVVSAVALVEVGGFEDVQRDLERLKAVGERVGLSGLLLEMAGV</sequence>
<evidence type="ECO:0000259" key="3">
    <source>
        <dbReference type="Pfam" id="PF10350"/>
    </source>
</evidence>
<evidence type="ECO:0000259" key="4">
    <source>
        <dbReference type="Pfam" id="PF25150"/>
    </source>
</evidence>
<proteinExistence type="inferred from homology"/>
<dbReference type="SUPFAM" id="SSF48371">
    <property type="entry name" value="ARM repeat"/>
    <property type="match status" value="1"/>
</dbReference>
<dbReference type="GeneID" id="27724453"/>
<dbReference type="KEGG" id="sapo:SAPIO_CDS5381"/>
<dbReference type="HOGENOM" id="CLU_001011_1_0_1"/>
<dbReference type="EMBL" id="JOWA01000098">
    <property type="protein sequence ID" value="KEZ42934.1"/>
    <property type="molecule type" value="Genomic_DNA"/>
</dbReference>
<dbReference type="Gene3D" id="1.25.10.10">
    <property type="entry name" value="Leucine-rich Repeat Variant"/>
    <property type="match status" value="1"/>
</dbReference>
<reference evidence="6 7" key="1">
    <citation type="journal article" date="2014" name="Genome Announc.">
        <title>Draft genome sequence of the pathogenic fungus Scedosporium apiospermum.</title>
        <authorList>
            <person name="Vandeputte P."/>
            <person name="Ghamrawi S."/>
            <person name="Rechenmann M."/>
            <person name="Iltis A."/>
            <person name="Giraud S."/>
            <person name="Fleury M."/>
            <person name="Thornton C."/>
            <person name="Delhaes L."/>
            <person name="Meyer W."/>
            <person name="Papon N."/>
            <person name="Bouchara J.P."/>
        </authorList>
    </citation>
    <scope>NUCLEOTIDE SEQUENCE [LARGE SCALE GENOMIC DNA]</scope>
    <source>
        <strain evidence="6 7">IHEM 14462</strain>
    </source>
</reference>
<evidence type="ECO:0000256" key="2">
    <source>
        <dbReference type="ARBA" id="ARBA00022694"/>
    </source>
</evidence>
<dbReference type="InterPro" id="IPR011989">
    <property type="entry name" value="ARM-like"/>
</dbReference>
<evidence type="ECO:0000313" key="6">
    <source>
        <dbReference type="EMBL" id="KEZ42934.1"/>
    </source>
</evidence>
<dbReference type="InterPro" id="IPR016024">
    <property type="entry name" value="ARM-type_fold"/>
</dbReference>
<dbReference type="InterPro" id="IPR056843">
    <property type="entry name" value="THADA-like_TPR"/>
</dbReference>
<dbReference type="RefSeq" id="XP_016642733.1">
    <property type="nucleotide sequence ID" value="XM_016787718.1"/>
</dbReference>
<protein>
    <submittedName>
        <fullName evidence="6">Uncharacterized protein</fullName>
    </submittedName>
</protein>
<comment type="caution">
    <text evidence="6">The sequence shown here is derived from an EMBL/GenBank/DDBJ whole genome shotgun (WGS) entry which is preliminary data.</text>
</comment>
<dbReference type="Pfam" id="PF10350">
    <property type="entry name" value="DUF2428"/>
    <property type="match status" value="1"/>
</dbReference>
<dbReference type="Pfam" id="PF25151">
    <property type="entry name" value="TPR_Trm732_C"/>
    <property type="match status" value="1"/>
</dbReference>
<dbReference type="InterPro" id="IPR056842">
    <property type="entry name" value="THADA-like_TPR_C"/>
</dbReference>
<dbReference type="InterPro" id="IPR051954">
    <property type="entry name" value="tRNA_methyltransferase_THADA"/>
</dbReference>
<keyword evidence="7" id="KW-1185">Reference proteome</keyword>
<accession>A0A084G6H2</accession>
<evidence type="ECO:0000313" key="7">
    <source>
        <dbReference type="Proteomes" id="UP000028545"/>
    </source>
</evidence>
<dbReference type="OrthoDB" id="73997at2759"/>
<dbReference type="Pfam" id="PF25150">
    <property type="entry name" value="TPR_Trm732"/>
    <property type="match status" value="1"/>
</dbReference>